<dbReference type="AlphaFoldDB" id="A0A4R6FLY2"/>
<keyword evidence="5" id="KW-0472">Membrane</keyword>
<protein>
    <submittedName>
        <fullName evidence="9">Carboxypeptidase family protein</fullName>
    </submittedName>
</protein>
<keyword evidence="9" id="KW-0121">Carboxypeptidase</keyword>
<dbReference type="GO" id="GO:0009279">
    <property type="term" value="C:cell outer membrane"/>
    <property type="evidence" value="ECO:0007669"/>
    <property type="project" value="UniProtKB-SubCell"/>
</dbReference>
<dbReference type="EMBL" id="SNWD01000007">
    <property type="protein sequence ID" value="TDN81625.1"/>
    <property type="molecule type" value="Genomic_DNA"/>
</dbReference>
<keyword evidence="3" id="KW-1134">Transmembrane beta strand</keyword>
<keyword evidence="7" id="KW-0732">Signal</keyword>
<evidence type="ECO:0000259" key="8">
    <source>
        <dbReference type="Pfam" id="PF25183"/>
    </source>
</evidence>
<proteinExistence type="predicted"/>
<evidence type="ECO:0000313" key="9">
    <source>
        <dbReference type="EMBL" id="TDN81625.1"/>
    </source>
</evidence>
<dbReference type="SUPFAM" id="SSF56935">
    <property type="entry name" value="Porins"/>
    <property type="match status" value="1"/>
</dbReference>
<gene>
    <name evidence="9" type="ORF">EV664_10724</name>
</gene>
<keyword evidence="9" id="KW-0645">Protease</keyword>
<keyword evidence="6" id="KW-0998">Cell outer membrane</keyword>
<feature type="signal peptide" evidence="7">
    <location>
        <begin position="1"/>
        <end position="35"/>
    </location>
</feature>
<feature type="domain" description="TonB-dependent transporter Oar-like beta-barrel" evidence="8">
    <location>
        <begin position="271"/>
        <end position="340"/>
    </location>
</feature>
<dbReference type="GO" id="GO:0004180">
    <property type="term" value="F:carboxypeptidase activity"/>
    <property type="evidence" value="ECO:0007669"/>
    <property type="project" value="UniProtKB-KW"/>
</dbReference>
<dbReference type="InterPro" id="IPR057601">
    <property type="entry name" value="Oar-like_b-barrel"/>
</dbReference>
<evidence type="ECO:0000256" key="6">
    <source>
        <dbReference type="ARBA" id="ARBA00023237"/>
    </source>
</evidence>
<feature type="chain" id="PRO_5020499820" evidence="7">
    <location>
        <begin position="36"/>
        <end position="1024"/>
    </location>
</feature>
<keyword evidence="4" id="KW-0812">Transmembrane</keyword>
<dbReference type="OrthoDB" id="9768147at2"/>
<dbReference type="GO" id="GO:0030246">
    <property type="term" value="F:carbohydrate binding"/>
    <property type="evidence" value="ECO:0007669"/>
    <property type="project" value="InterPro"/>
</dbReference>
<evidence type="ECO:0000313" key="10">
    <source>
        <dbReference type="Proteomes" id="UP000295493"/>
    </source>
</evidence>
<reference evidence="9 10" key="1">
    <citation type="submission" date="2019-03" db="EMBL/GenBank/DDBJ databases">
        <title>Genomic Encyclopedia of Type Strains, Phase IV (KMG-IV): sequencing the most valuable type-strain genomes for metagenomic binning, comparative biology and taxonomic classification.</title>
        <authorList>
            <person name="Goeker M."/>
        </authorList>
    </citation>
    <scope>NUCLEOTIDE SEQUENCE [LARGE SCALE GENOMIC DNA]</scope>
    <source>
        <strain evidence="9 10">DSM 25059</strain>
    </source>
</reference>
<dbReference type="RefSeq" id="WP_133495760.1">
    <property type="nucleotide sequence ID" value="NZ_BMLU01000007.1"/>
</dbReference>
<keyword evidence="9" id="KW-0378">Hydrolase</keyword>
<evidence type="ECO:0000256" key="3">
    <source>
        <dbReference type="ARBA" id="ARBA00022452"/>
    </source>
</evidence>
<dbReference type="Proteomes" id="UP000295493">
    <property type="component" value="Unassembled WGS sequence"/>
</dbReference>
<evidence type="ECO:0000256" key="4">
    <source>
        <dbReference type="ARBA" id="ARBA00022692"/>
    </source>
</evidence>
<sequence>MKRKLATEGRARLTRLAALLLGTAAAVVPAVPAWAQQSQASLRGVITTEAGNPATQVTIVEVNTGFRRTVQVGADNSYNFASISPGTYRMEIQQQQGSRNTDNFQLLVGQNAQLNLDLTKSNAAAAEPTGDVDDAAVADAGAADDIVVTGSSIRTLEGGEVGVNITERLIDQLPQVNRNFLAFADLAPGVQFNTGANGNSSIRGGAQASNSVNVFIDGVSQKDYVLKNGITGQDSTQGNPFPQLAIGEYRVISSNYKAEFDQVSSVAITAVTKSGTNEFHGEGFVDFTNQDMRAKRPIEIQNQTDKVDTRDMQFGGALGGPIIKDVAHFFVTYEGKRQQVPVDIQPGNGVAVSTIPSEYQDIFGAYNRKFNEDLYFGKIDVAPTTADLLEFSVKYRKETGQSIDSGSNAYESRTDTDTTELRALGRWQHTADNWVNELRVSYQDVKWAPTPTSFGIAQSFKQINQNGNNFNRADLFKIGPSQGYQNKGQKGWTVQEDFTWTGFDNHTIKVGAVGRWIELKSLQLNYFNPVYLYNAVVPGSTGFNDTTPYELQFGASPPGVDPRINSDTFQFGAYIQDDWDVTDRLTLNLGIRWDYEKNPAYLDFVTPDDALRAISPENYPAITNADYNINDYISNGSNRKTFTGAFQPRVGFSYQIDEAGRFTVFGGYGRSYDRTQFDFLQQERSGGAYPRRIFQFFNNDPLSTCTPASASATCLAWNPVYLTQEGRDQLLSTVTAGAREIRYMDNKLKTPYSDQYSLGLRSRFNAVQLEVGYLRVVSKDGFTFELGNRAPDGSFYTPDPNTGVITSPFRFTPPGFSNILLGVNGLETRQDSAYLKFTKSYSASSPWSLDATYTYTEAEDNGLSTYSLDMPHIEDYPFTRTTGVPRHRFVAAGSVDVPWGLSLSGRLTLQSPTYLRALLDSRDPLSRTFVSKLAESNGDRWGKRQIDVALTKYVPIGLINDETKLRFRVDIINLFNDRNYVDFNNDPTDNSRTTASPTVYGERTGYSVGGNPPRTIKLTAGFSF</sequence>
<accession>A0A4R6FLY2</accession>
<dbReference type="InterPro" id="IPR039426">
    <property type="entry name" value="TonB-dep_rcpt-like"/>
</dbReference>
<evidence type="ECO:0000256" key="1">
    <source>
        <dbReference type="ARBA" id="ARBA00004571"/>
    </source>
</evidence>
<evidence type="ECO:0000256" key="5">
    <source>
        <dbReference type="ARBA" id="ARBA00023136"/>
    </source>
</evidence>
<dbReference type="SUPFAM" id="SSF49452">
    <property type="entry name" value="Starch-binding domain-like"/>
    <property type="match status" value="1"/>
</dbReference>
<dbReference type="InterPro" id="IPR010917">
    <property type="entry name" value="TonB_rcpt_CS"/>
</dbReference>
<keyword evidence="2" id="KW-0813">Transport</keyword>
<comment type="subcellular location">
    <subcellularLocation>
        <location evidence="1">Cell outer membrane</location>
        <topology evidence="1">Multi-pass membrane protein</topology>
    </subcellularLocation>
</comment>
<feature type="domain" description="TonB-dependent transporter Oar-like beta-barrel" evidence="8">
    <location>
        <begin position="361"/>
        <end position="901"/>
    </location>
</feature>
<name>A0A4R6FLY2_9SPHN</name>
<dbReference type="Pfam" id="PF25183">
    <property type="entry name" value="OMP_b-brl_4"/>
    <property type="match status" value="2"/>
</dbReference>
<evidence type="ECO:0000256" key="2">
    <source>
        <dbReference type="ARBA" id="ARBA00022448"/>
    </source>
</evidence>
<dbReference type="PANTHER" id="PTHR30069">
    <property type="entry name" value="TONB-DEPENDENT OUTER MEMBRANE RECEPTOR"/>
    <property type="match status" value="1"/>
</dbReference>
<dbReference type="PANTHER" id="PTHR30069:SF46">
    <property type="entry name" value="OAR PROTEIN"/>
    <property type="match status" value="1"/>
</dbReference>
<dbReference type="InterPro" id="IPR036942">
    <property type="entry name" value="Beta-barrel_TonB_sf"/>
</dbReference>
<organism evidence="9 10">
    <name type="scientific">Stakelama pacifica</name>
    <dbReference type="NCBI Taxonomy" id="517720"/>
    <lineage>
        <taxon>Bacteria</taxon>
        <taxon>Pseudomonadati</taxon>
        <taxon>Pseudomonadota</taxon>
        <taxon>Alphaproteobacteria</taxon>
        <taxon>Sphingomonadales</taxon>
        <taxon>Sphingomonadaceae</taxon>
        <taxon>Stakelama</taxon>
    </lineage>
</organism>
<keyword evidence="10" id="KW-1185">Reference proteome</keyword>
<dbReference type="Gene3D" id="2.40.170.20">
    <property type="entry name" value="TonB-dependent receptor, beta-barrel domain"/>
    <property type="match status" value="1"/>
</dbReference>
<dbReference type="InterPro" id="IPR013784">
    <property type="entry name" value="Carb-bd-like_fold"/>
</dbReference>
<comment type="caution">
    <text evidence="9">The sequence shown here is derived from an EMBL/GenBank/DDBJ whole genome shotgun (WGS) entry which is preliminary data.</text>
</comment>
<dbReference type="GO" id="GO:0015344">
    <property type="term" value="F:siderophore uptake transmembrane transporter activity"/>
    <property type="evidence" value="ECO:0007669"/>
    <property type="project" value="TreeGrafter"/>
</dbReference>
<dbReference type="GO" id="GO:0044718">
    <property type="term" value="P:siderophore transmembrane transport"/>
    <property type="evidence" value="ECO:0007669"/>
    <property type="project" value="TreeGrafter"/>
</dbReference>
<evidence type="ECO:0000256" key="7">
    <source>
        <dbReference type="SAM" id="SignalP"/>
    </source>
</evidence>
<dbReference type="PROSITE" id="PS01156">
    <property type="entry name" value="TONB_DEPENDENT_REC_2"/>
    <property type="match status" value="1"/>
</dbReference>